<reference evidence="1" key="1">
    <citation type="submission" date="2022-05" db="EMBL/GenBank/DDBJ databases">
        <title>Chromosome-level genome of Chaenocephalus aceratus.</title>
        <authorList>
            <person name="Park H."/>
        </authorList>
    </citation>
    <scope>NUCLEOTIDE SEQUENCE</scope>
    <source>
        <strain evidence="1">KU_202001</strain>
    </source>
</reference>
<evidence type="ECO:0000313" key="1">
    <source>
        <dbReference type="EMBL" id="KAI4819429.1"/>
    </source>
</evidence>
<proteinExistence type="predicted"/>
<protein>
    <submittedName>
        <fullName evidence="1">Uncharacterized protein</fullName>
    </submittedName>
</protein>
<gene>
    <name evidence="1" type="ORF">KUCAC02_004675</name>
</gene>
<organism evidence="1 2">
    <name type="scientific">Chaenocephalus aceratus</name>
    <name type="common">Blackfin icefish</name>
    <name type="synonym">Chaenichthys aceratus</name>
    <dbReference type="NCBI Taxonomy" id="36190"/>
    <lineage>
        <taxon>Eukaryota</taxon>
        <taxon>Metazoa</taxon>
        <taxon>Chordata</taxon>
        <taxon>Craniata</taxon>
        <taxon>Vertebrata</taxon>
        <taxon>Euteleostomi</taxon>
        <taxon>Actinopterygii</taxon>
        <taxon>Neopterygii</taxon>
        <taxon>Teleostei</taxon>
        <taxon>Neoteleostei</taxon>
        <taxon>Acanthomorphata</taxon>
        <taxon>Eupercaria</taxon>
        <taxon>Perciformes</taxon>
        <taxon>Notothenioidei</taxon>
        <taxon>Channichthyidae</taxon>
        <taxon>Chaenocephalus</taxon>
    </lineage>
</organism>
<sequence length="92" mass="10515">MRLGSLLRKWCRNQEPAVLPDQTKGWLGPCHQVSINPQSSHQQGKPDFQVFHPHLLDCCPLTCANMKERDGEKDRKEGPWAVALSQTTDHRQ</sequence>
<accession>A0ACB9X158</accession>
<evidence type="ECO:0000313" key="2">
    <source>
        <dbReference type="Proteomes" id="UP001057452"/>
    </source>
</evidence>
<comment type="caution">
    <text evidence="1">The sequence shown here is derived from an EMBL/GenBank/DDBJ whole genome shotgun (WGS) entry which is preliminary data.</text>
</comment>
<dbReference type="EMBL" id="CM043794">
    <property type="protein sequence ID" value="KAI4819429.1"/>
    <property type="molecule type" value="Genomic_DNA"/>
</dbReference>
<feature type="non-terminal residue" evidence="1">
    <location>
        <position position="92"/>
    </location>
</feature>
<keyword evidence="2" id="KW-1185">Reference proteome</keyword>
<name>A0ACB9X158_CHAAC</name>
<dbReference type="Proteomes" id="UP001057452">
    <property type="component" value="Chromosome 10"/>
</dbReference>